<protein>
    <submittedName>
        <fullName evidence="1">Uncharacterized protein</fullName>
    </submittedName>
</protein>
<dbReference type="EMBL" id="JAENHL010000003">
    <property type="protein sequence ID" value="MBK1864900.1"/>
    <property type="molecule type" value="Genomic_DNA"/>
</dbReference>
<organism evidence="1 2">
    <name type="scientific">Taklimakanibacter albus</name>
    <dbReference type="NCBI Taxonomy" id="2800327"/>
    <lineage>
        <taxon>Bacteria</taxon>
        <taxon>Pseudomonadati</taxon>
        <taxon>Pseudomonadota</taxon>
        <taxon>Alphaproteobacteria</taxon>
        <taxon>Hyphomicrobiales</taxon>
        <taxon>Aestuariivirgaceae</taxon>
        <taxon>Taklimakanibacter</taxon>
    </lineage>
</organism>
<dbReference type="Proteomes" id="UP000616151">
    <property type="component" value="Unassembled WGS sequence"/>
</dbReference>
<name>A0ACC5QX19_9HYPH</name>
<sequence>MKSLRYLLITGAALLPASGFAADLTPPPEPASEWTFRLAPYLWMATLEGDIGQFGLPDIEIDAPFKDILKNLDFGAMAVAEAHNGTFGVLSDIMYVKLGADDGASIRNLDVDIDVTSETFTGLLAGEFRLIDAEGGSLDVLAGARLWSVSTDVDITGDLDRSASDSATWVDPTIGLKSRVDLSPDFFFNAWGMIGGFGISSDFAWDAYGGIGYQISESTALVAGYRAISVDYEKDDFKFDVIEHGPVLGAVFTF</sequence>
<keyword evidence="2" id="KW-1185">Reference proteome</keyword>
<reference evidence="1" key="1">
    <citation type="submission" date="2021-01" db="EMBL/GenBank/DDBJ databases">
        <authorList>
            <person name="Sun Q."/>
        </authorList>
    </citation>
    <scope>NUCLEOTIDE SEQUENCE</scope>
    <source>
        <strain evidence="1">YIM B02566</strain>
    </source>
</reference>
<evidence type="ECO:0000313" key="2">
    <source>
        <dbReference type="Proteomes" id="UP000616151"/>
    </source>
</evidence>
<evidence type="ECO:0000313" key="1">
    <source>
        <dbReference type="EMBL" id="MBK1864900.1"/>
    </source>
</evidence>
<comment type="caution">
    <text evidence="1">The sequence shown here is derived from an EMBL/GenBank/DDBJ whole genome shotgun (WGS) entry which is preliminary data.</text>
</comment>
<gene>
    <name evidence="1" type="ORF">JHL16_00915</name>
</gene>
<proteinExistence type="predicted"/>
<accession>A0ACC5QX19</accession>